<keyword evidence="2" id="KW-1185">Reference proteome</keyword>
<name>A0ABQ9ASQ5_9ROSI</name>
<protein>
    <submittedName>
        <fullName evidence="1">Uncharacterized protein</fullName>
    </submittedName>
</protein>
<organism evidence="1 2">
    <name type="scientific">Salix suchowensis</name>
    <dbReference type="NCBI Taxonomy" id="1278906"/>
    <lineage>
        <taxon>Eukaryota</taxon>
        <taxon>Viridiplantae</taxon>
        <taxon>Streptophyta</taxon>
        <taxon>Embryophyta</taxon>
        <taxon>Tracheophyta</taxon>
        <taxon>Spermatophyta</taxon>
        <taxon>Magnoliopsida</taxon>
        <taxon>eudicotyledons</taxon>
        <taxon>Gunneridae</taxon>
        <taxon>Pentapetalae</taxon>
        <taxon>rosids</taxon>
        <taxon>fabids</taxon>
        <taxon>Malpighiales</taxon>
        <taxon>Salicaceae</taxon>
        <taxon>Saliceae</taxon>
        <taxon>Salix</taxon>
    </lineage>
</organism>
<dbReference type="Pfam" id="PF05097">
    <property type="entry name" value="DUF688"/>
    <property type="match status" value="1"/>
</dbReference>
<gene>
    <name evidence="1" type="ORF">OIU77_005929</name>
</gene>
<evidence type="ECO:0000313" key="2">
    <source>
        <dbReference type="Proteomes" id="UP001141253"/>
    </source>
</evidence>
<dbReference type="InterPro" id="IPR007789">
    <property type="entry name" value="DUF688"/>
</dbReference>
<dbReference type="PANTHER" id="PTHR33257:SF23">
    <property type="match status" value="1"/>
</dbReference>
<reference evidence="1" key="2">
    <citation type="journal article" date="2023" name="Int. J. Mol. Sci.">
        <title>De Novo Assembly and Annotation of 11 Diverse Shrub Willow (Salix) Genomes Reveals Novel Gene Organization in Sex-Linked Regions.</title>
        <authorList>
            <person name="Hyden B."/>
            <person name="Feng K."/>
            <person name="Yates T.B."/>
            <person name="Jawdy S."/>
            <person name="Cereghino C."/>
            <person name="Smart L.B."/>
            <person name="Muchero W."/>
        </authorList>
    </citation>
    <scope>NUCLEOTIDE SEQUENCE</scope>
    <source>
        <tissue evidence="1">Shoot tip</tissue>
    </source>
</reference>
<dbReference type="EMBL" id="JAPFFI010000017">
    <property type="protein sequence ID" value="KAJ6355434.1"/>
    <property type="molecule type" value="Genomic_DNA"/>
</dbReference>
<accession>A0ABQ9ASQ5</accession>
<dbReference type="Proteomes" id="UP001141253">
    <property type="component" value="Chromosome 18"/>
</dbReference>
<sequence>MTSERIKTGREEKIVSLYQLDPGFYKKILSRNPSLKCSSSISVYRNPGGVPFTWEMQPGKPREESKTEIARPIRLPPAVHGLNMPKATVSSLRASGLLVEARRESEEDQEHAA</sequence>
<comment type="caution">
    <text evidence="1">The sequence shown here is derived from an EMBL/GenBank/DDBJ whole genome shotgun (WGS) entry which is preliminary data.</text>
</comment>
<proteinExistence type="predicted"/>
<evidence type="ECO:0000313" key="1">
    <source>
        <dbReference type="EMBL" id="KAJ6355434.1"/>
    </source>
</evidence>
<reference evidence="1" key="1">
    <citation type="submission" date="2022-10" db="EMBL/GenBank/DDBJ databases">
        <authorList>
            <person name="Hyden B.L."/>
            <person name="Feng K."/>
            <person name="Yates T."/>
            <person name="Jawdy S."/>
            <person name="Smart L.B."/>
            <person name="Muchero W."/>
        </authorList>
    </citation>
    <scope>NUCLEOTIDE SEQUENCE</scope>
    <source>
        <tissue evidence="1">Shoot tip</tissue>
    </source>
</reference>
<dbReference type="PANTHER" id="PTHR33257">
    <property type="entry name" value="OS05G0165500 PROTEIN"/>
    <property type="match status" value="1"/>
</dbReference>